<reference evidence="1 2" key="1">
    <citation type="submission" date="2020-02" db="EMBL/GenBank/DDBJ databases">
        <title>Genome sequencing for Kineobactrum sp. M2.</title>
        <authorList>
            <person name="Park S.-J."/>
        </authorList>
    </citation>
    <scope>NUCLEOTIDE SEQUENCE [LARGE SCALE GENOMIC DNA]</scope>
    <source>
        <strain evidence="1 2">M2</strain>
    </source>
</reference>
<sequence length="57" mass="6773">MEMPEKIYISPWDEFLKEKRCKDPGFFKNLNSEEDWLKLEKEFIKGGGTFGRIEISS</sequence>
<evidence type="ECO:0000313" key="2">
    <source>
        <dbReference type="Proteomes" id="UP000477680"/>
    </source>
</evidence>
<dbReference type="AlphaFoldDB" id="A0A6C0U136"/>
<gene>
    <name evidence="1" type="ORF">G3T16_10170</name>
</gene>
<protein>
    <submittedName>
        <fullName evidence="1">Uncharacterized protein</fullName>
    </submittedName>
</protein>
<dbReference type="KEGG" id="kim:G3T16_10170"/>
<accession>A0A6C0U136</accession>
<keyword evidence="2" id="KW-1185">Reference proteome</keyword>
<dbReference type="RefSeq" id="WP_163495125.1">
    <property type="nucleotide sequence ID" value="NZ_CP048711.1"/>
</dbReference>
<organism evidence="1 2">
    <name type="scientific">Kineobactrum salinum</name>
    <dbReference type="NCBI Taxonomy" id="2708301"/>
    <lineage>
        <taxon>Bacteria</taxon>
        <taxon>Pseudomonadati</taxon>
        <taxon>Pseudomonadota</taxon>
        <taxon>Gammaproteobacteria</taxon>
        <taxon>Cellvibrionales</taxon>
        <taxon>Halieaceae</taxon>
        <taxon>Kineobactrum</taxon>
    </lineage>
</organism>
<dbReference type="Proteomes" id="UP000477680">
    <property type="component" value="Chromosome"/>
</dbReference>
<evidence type="ECO:0000313" key="1">
    <source>
        <dbReference type="EMBL" id="QIB65726.1"/>
    </source>
</evidence>
<proteinExistence type="predicted"/>
<name>A0A6C0U136_9GAMM</name>
<dbReference type="EMBL" id="CP048711">
    <property type="protein sequence ID" value="QIB65726.1"/>
    <property type="molecule type" value="Genomic_DNA"/>
</dbReference>